<dbReference type="AlphaFoldDB" id="A0AAD7J5U3"/>
<protein>
    <recommendedName>
        <fullName evidence="2">Importin subunit beta-1/Transportin-1-like TPR repeats domain-containing protein</fullName>
    </recommendedName>
</protein>
<evidence type="ECO:0000256" key="1">
    <source>
        <dbReference type="ARBA" id="ARBA00022737"/>
    </source>
</evidence>
<dbReference type="InterPro" id="IPR058584">
    <property type="entry name" value="IMB1_TNPO1-like_TPR"/>
</dbReference>
<gene>
    <name evidence="3" type="ORF">B0H16DRAFT_1457832</name>
</gene>
<evidence type="ECO:0000259" key="2">
    <source>
        <dbReference type="Pfam" id="PF25574"/>
    </source>
</evidence>
<keyword evidence="1" id="KW-0677">Repeat</keyword>
<evidence type="ECO:0000313" key="4">
    <source>
        <dbReference type="Proteomes" id="UP001215598"/>
    </source>
</evidence>
<dbReference type="Proteomes" id="UP001215598">
    <property type="component" value="Unassembled WGS sequence"/>
</dbReference>
<keyword evidence="4" id="KW-1185">Reference proteome</keyword>
<dbReference type="Gene3D" id="1.25.10.10">
    <property type="entry name" value="Leucine-rich Repeat Variant"/>
    <property type="match status" value="1"/>
</dbReference>
<reference evidence="3" key="1">
    <citation type="submission" date="2023-03" db="EMBL/GenBank/DDBJ databases">
        <title>Massive genome expansion in bonnet fungi (Mycena s.s.) driven by repeated elements and novel gene families across ecological guilds.</title>
        <authorList>
            <consortium name="Lawrence Berkeley National Laboratory"/>
            <person name="Harder C.B."/>
            <person name="Miyauchi S."/>
            <person name="Viragh M."/>
            <person name="Kuo A."/>
            <person name="Thoen E."/>
            <person name="Andreopoulos B."/>
            <person name="Lu D."/>
            <person name="Skrede I."/>
            <person name="Drula E."/>
            <person name="Henrissat B."/>
            <person name="Morin E."/>
            <person name="Kohler A."/>
            <person name="Barry K."/>
            <person name="LaButti K."/>
            <person name="Morin E."/>
            <person name="Salamov A."/>
            <person name="Lipzen A."/>
            <person name="Mereny Z."/>
            <person name="Hegedus B."/>
            <person name="Baldrian P."/>
            <person name="Stursova M."/>
            <person name="Weitz H."/>
            <person name="Taylor A."/>
            <person name="Grigoriev I.V."/>
            <person name="Nagy L.G."/>
            <person name="Martin F."/>
            <person name="Kauserud H."/>
        </authorList>
    </citation>
    <scope>NUCLEOTIDE SEQUENCE</scope>
    <source>
        <strain evidence="3">CBHHK182m</strain>
    </source>
</reference>
<accession>A0AAD7J5U3</accession>
<dbReference type="InterPro" id="IPR011989">
    <property type="entry name" value="ARM-like"/>
</dbReference>
<name>A0AAD7J5U3_9AGAR</name>
<dbReference type="EMBL" id="JARKIB010000045">
    <property type="protein sequence ID" value="KAJ7756938.1"/>
    <property type="molecule type" value="Genomic_DNA"/>
</dbReference>
<sequence>MGSFQYLADSENDVLVATGPLSPYMDGVIRALLHVPESAGNEHNFRTAAYEASSAYPSGATADAVVQNTVVAVLTRMEQVLNMQNRRHCERGEAVVARDLNETCRLDMVKEVKTNLEFVGKRIISAVVTAIVTYHSAIKT</sequence>
<proteinExistence type="predicted"/>
<organism evidence="3 4">
    <name type="scientific">Mycena metata</name>
    <dbReference type="NCBI Taxonomy" id="1033252"/>
    <lineage>
        <taxon>Eukaryota</taxon>
        <taxon>Fungi</taxon>
        <taxon>Dikarya</taxon>
        <taxon>Basidiomycota</taxon>
        <taxon>Agaricomycotina</taxon>
        <taxon>Agaricomycetes</taxon>
        <taxon>Agaricomycetidae</taxon>
        <taxon>Agaricales</taxon>
        <taxon>Marasmiineae</taxon>
        <taxon>Mycenaceae</taxon>
        <taxon>Mycena</taxon>
    </lineage>
</organism>
<feature type="domain" description="Importin subunit beta-1/Transportin-1-like TPR repeats" evidence="2">
    <location>
        <begin position="16"/>
        <end position="86"/>
    </location>
</feature>
<evidence type="ECO:0000313" key="3">
    <source>
        <dbReference type="EMBL" id="KAJ7756938.1"/>
    </source>
</evidence>
<comment type="caution">
    <text evidence="3">The sequence shown here is derived from an EMBL/GenBank/DDBJ whole genome shotgun (WGS) entry which is preliminary data.</text>
</comment>
<dbReference type="Pfam" id="PF25574">
    <property type="entry name" value="TPR_IMB1"/>
    <property type="match status" value="1"/>
</dbReference>